<sequence>MAVAEDLILVSVDDHVVEPPTLFDNHLPAKWKDAAPRSIRKDDGTDVWVFEGNEIPNIGLNAVAGRPPEEYNIEPTSYDMIRKGCYDIHERVLDMNRNGVLGSMCFPSFVQFCGQLFSKSSDLDTSLQLLRAYNDWHIDEWCGTYPGRFIPLSIPPIWDPQLMADEVRRVAKKGCHAVTFSENPFKLGWPHIFGDHWDPFFAACQDEGTIIALHIGSSSTMIEMAPGAPIDVMITLTPLNTMNAATDLLWSPVLRKFPDLQFALSEGGTGWIPYWLERIDYVYQQHHFWTGQDFGDKLPSQVAAEHFNYCFISDRIGIQDRHDVGIDAITWECDYPHSDSTWPNSPEMLTKQLDGVPDSEIAKMTYENAMRIYRFDPFAHRSKEKSTVAALRAEVPN</sequence>
<evidence type="ECO:0000313" key="3">
    <source>
        <dbReference type="EMBL" id="CAB4917575.1"/>
    </source>
</evidence>
<reference evidence="3" key="1">
    <citation type="submission" date="2020-05" db="EMBL/GenBank/DDBJ databases">
        <authorList>
            <person name="Chiriac C."/>
            <person name="Salcher M."/>
            <person name="Ghai R."/>
            <person name="Kavagutti S V."/>
        </authorList>
    </citation>
    <scope>NUCLEOTIDE SEQUENCE</scope>
</reference>
<organism evidence="3">
    <name type="scientific">freshwater metagenome</name>
    <dbReference type="NCBI Taxonomy" id="449393"/>
    <lineage>
        <taxon>unclassified sequences</taxon>
        <taxon>metagenomes</taxon>
        <taxon>ecological metagenomes</taxon>
    </lineage>
</organism>
<dbReference type="GO" id="GO:0016787">
    <property type="term" value="F:hydrolase activity"/>
    <property type="evidence" value="ECO:0007669"/>
    <property type="project" value="InterPro"/>
</dbReference>
<dbReference type="InterPro" id="IPR006680">
    <property type="entry name" value="Amidohydro-rel"/>
</dbReference>
<dbReference type="PANTHER" id="PTHR21240">
    <property type="entry name" value="2-AMINO-3-CARBOXYLMUCONATE-6-SEMIALDEHYDE DECARBOXYLASE"/>
    <property type="match status" value="1"/>
</dbReference>
<feature type="domain" description="Amidohydrolase-related" evidence="2">
    <location>
        <begin position="90"/>
        <end position="375"/>
    </location>
</feature>
<name>A0A6J7HMF6_9ZZZZ</name>
<dbReference type="EMBL" id="CAFBOF010000070">
    <property type="protein sequence ID" value="CAB4989887.1"/>
    <property type="molecule type" value="Genomic_DNA"/>
</dbReference>
<accession>A0A6J7HMF6</accession>
<dbReference type="SUPFAM" id="SSF51556">
    <property type="entry name" value="Metallo-dependent hydrolases"/>
    <property type="match status" value="1"/>
</dbReference>
<evidence type="ECO:0000313" key="5">
    <source>
        <dbReference type="EMBL" id="CAB5026325.1"/>
    </source>
</evidence>
<dbReference type="InterPro" id="IPR032466">
    <property type="entry name" value="Metal_Hydrolase"/>
</dbReference>
<gene>
    <name evidence="3" type="ORF">UFOPK3605_01491</name>
    <name evidence="4" type="ORF">UFOPK3897_01667</name>
    <name evidence="5" type="ORF">UFOPK4121_00981</name>
</gene>
<evidence type="ECO:0000256" key="1">
    <source>
        <dbReference type="ARBA" id="ARBA00023239"/>
    </source>
</evidence>
<dbReference type="GO" id="GO:0005737">
    <property type="term" value="C:cytoplasm"/>
    <property type="evidence" value="ECO:0007669"/>
    <property type="project" value="TreeGrafter"/>
</dbReference>
<protein>
    <submittedName>
        <fullName evidence="3">Unannotated protein</fullName>
    </submittedName>
</protein>
<dbReference type="GO" id="GO:0016831">
    <property type="term" value="F:carboxy-lyase activity"/>
    <property type="evidence" value="ECO:0007669"/>
    <property type="project" value="InterPro"/>
</dbReference>
<keyword evidence="1" id="KW-0456">Lyase</keyword>
<dbReference type="GO" id="GO:0019748">
    <property type="term" value="P:secondary metabolic process"/>
    <property type="evidence" value="ECO:0007669"/>
    <property type="project" value="TreeGrafter"/>
</dbReference>
<dbReference type="EMBL" id="CAFBMM010000113">
    <property type="protein sequence ID" value="CAB4917575.1"/>
    <property type="molecule type" value="Genomic_DNA"/>
</dbReference>
<proteinExistence type="predicted"/>
<dbReference type="Gene3D" id="3.20.20.140">
    <property type="entry name" value="Metal-dependent hydrolases"/>
    <property type="match status" value="1"/>
</dbReference>
<dbReference type="PANTHER" id="PTHR21240:SF28">
    <property type="entry name" value="ISO-OROTATE DECARBOXYLASE (EUROFUNG)"/>
    <property type="match status" value="1"/>
</dbReference>
<evidence type="ECO:0000259" key="2">
    <source>
        <dbReference type="Pfam" id="PF04909"/>
    </source>
</evidence>
<dbReference type="Pfam" id="PF04909">
    <property type="entry name" value="Amidohydro_2"/>
    <property type="match status" value="1"/>
</dbReference>
<dbReference type="AlphaFoldDB" id="A0A6J7HMF6"/>
<dbReference type="InterPro" id="IPR032465">
    <property type="entry name" value="ACMSD"/>
</dbReference>
<dbReference type="EMBL" id="CAFBPQ010000028">
    <property type="protein sequence ID" value="CAB5026325.1"/>
    <property type="molecule type" value="Genomic_DNA"/>
</dbReference>
<evidence type="ECO:0000313" key="4">
    <source>
        <dbReference type="EMBL" id="CAB4989887.1"/>
    </source>
</evidence>